<feature type="transmembrane region" description="Helical" evidence="1">
    <location>
        <begin position="53"/>
        <end position="73"/>
    </location>
</feature>
<feature type="transmembrane region" description="Helical" evidence="1">
    <location>
        <begin position="80"/>
        <end position="100"/>
    </location>
</feature>
<keyword evidence="1" id="KW-0812">Transmembrane</keyword>
<feature type="transmembrane region" description="Helical" evidence="1">
    <location>
        <begin position="27"/>
        <end position="47"/>
    </location>
</feature>
<accession>A0ABC9DLX6</accession>
<dbReference type="AlphaFoldDB" id="A0ABC9DLX6"/>
<proteinExistence type="predicted"/>
<keyword evidence="3" id="KW-1185">Reference proteome</keyword>
<keyword evidence="1" id="KW-1133">Transmembrane helix</keyword>
<evidence type="ECO:0000256" key="1">
    <source>
        <dbReference type="SAM" id="Phobius"/>
    </source>
</evidence>
<gene>
    <name evidence="2" type="ORF">URODEC1_LOCUS86634</name>
</gene>
<name>A0ABC9DLX6_9POAL</name>
<protein>
    <submittedName>
        <fullName evidence="2">Uncharacterized protein</fullName>
    </submittedName>
</protein>
<sequence length="104" mass="10672">MDYVPQLDAPAAEVIGAPNHHLQRRRFVLAGRVLITGGFVVVTHATIGGQGQAAAHAFVGFALLLLGVSLVMLSPMVNQFPGAAQVGAAMADAVLIYLLAPAGN</sequence>
<organism evidence="2 3">
    <name type="scientific">Urochloa decumbens</name>
    <dbReference type="NCBI Taxonomy" id="240449"/>
    <lineage>
        <taxon>Eukaryota</taxon>
        <taxon>Viridiplantae</taxon>
        <taxon>Streptophyta</taxon>
        <taxon>Embryophyta</taxon>
        <taxon>Tracheophyta</taxon>
        <taxon>Spermatophyta</taxon>
        <taxon>Magnoliopsida</taxon>
        <taxon>Liliopsida</taxon>
        <taxon>Poales</taxon>
        <taxon>Poaceae</taxon>
        <taxon>PACMAD clade</taxon>
        <taxon>Panicoideae</taxon>
        <taxon>Panicodae</taxon>
        <taxon>Paniceae</taxon>
        <taxon>Melinidinae</taxon>
        <taxon>Urochloa</taxon>
    </lineage>
</organism>
<evidence type="ECO:0000313" key="3">
    <source>
        <dbReference type="Proteomes" id="UP001497457"/>
    </source>
</evidence>
<reference evidence="2" key="1">
    <citation type="submission" date="2024-10" db="EMBL/GenBank/DDBJ databases">
        <authorList>
            <person name="Ryan C."/>
        </authorList>
    </citation>
    <scope>NUCLEOTIDE SEQUENCE [LARGE SCALE GENOMIC DNA]</scope>
</reference>
<dbReference type="EMBL" id="OZ075144">
    <property type="protein sequence ID" value="CAL5041392.1"/>
    <property type="molecule type" value="Genomic_DNA"/>
</dbReference>
<evidence type="ECO:0000313" key="2">
    <source>
        <dbReference type="EMBL" id="CAL5041392.1"/>
    </source>
</evidence>
<dbReference type="Proteomes" id="UP001497457">
    <property type="component" value="Chromosome 34rd"/>
</dbReference>
<keyword evidence="1" id="KW-0472">Membrane</keyword>